<feature type="transmembrane region" description="Helical" evidence="1">
    <location>
        <begin position="62"/>
        <end position="86"/>
    </location>
</feature>
<keyword evidence="3" id="KW-1185">Reference proteome</keyword>
<dbReference type="Proteomes" id="UP001054837">
    <property type="component" value="Unassembled WGS sequence"/>
</dbReference>
<protein>
    <recommendedName>
        <fullName evidence="4">NADH:ubiquinone reductase (H(+)-translocating)</fullName>
    </recommendedName>
</protein>
<reference evidence="2 3" key="1">
    <citation type="submission" date="2021-06" db="EMBL/GenBank/DDBJ databases">
        <title>Caerostris darwini draft genome.</title>
        <authorList>
            <person name="Kono N."/>
            <person name="Arakawa K."/>
        </authorList>
    </citation>
    <scope>NUCLEOTIDE SEQUENCE [LARGE SCALE GENOMIC DNA]</scope>
</reference>
<keyword evidence="1" id="KW-0472">Membrane</keyword>
<keyword evidence="1" id="KW-0812">Transmembrane</keyword>
<proteinExistence type="predicted"/>
<comment type="caution">
    <text evidence="2">The sequence shown here is derived from an EMBL/GenBank/DDBJ whole genome shotgun (WGS) entry which is preliminary data.</text>
</comment>
<dbReference type="EMBL" id="BPLQ01007492">
    <property type="protein sequence ID" value="GIY30461.1"/>
    <property type="molecule type" value="Genomic_DNA"/>
</dbReference>
<evidence type="ECO:0008006" key="4">
    <source>
        <dbReference type="Google" id="ProtNLM"/>
    </source>
</evidence>
<sequence length="129" mass="14316">MQWIPVVGLIHLLRPSDVLLKASFPSNSVWQLLFILLSLPFLVSPESTFAIHLCVRIMKTNFATAIPLGIYLMVLFLSFSSHFILAIEKNSIVSFISWEIQISLVSLLMGAAFNQGLSRVGGCFGGVRY</sequence>
<feature type="transmembrane region" description="Helical" evidence="1">
    <location>
        <begin position="29"/>
        <end position="55"/>
    </location>
</feature>
<evidence type="ECO:0000313" key="3">
    <source>
        <dbReference type="Proteomes" id="UP001054837"/>
    </source>
</evidence>
<evidence type="ECO:0000256" key="1">
    <source>
        <dbReference type="SAM" id="Phobius"/>
    </source>
</evidence>
<name>A0AAV4SCS3_9ARAC</name>
<organism evidence="2 3">
    <name type="scientific">Caerostris darwini</name>
    <dbReference type="NCBI Taxonomy" id="1538125"/>
    <lineage>
        <taxon>Eukaryota</taxon>
        <taxon>Metazoa</taxon>
        <taxon>Ecdysozoa</taxon>
        <taxon>Arthropoda</taxon>
        <taxon>Chelicerata</taxon>
        <taxon>Arachnida</taxon>
        <taxon>Araneae</taxon>
        <taxon>Araneomorphae</taxon>
        <taxon>Entelegynae</taxon>
        <taxon>Araneoidea</taxon>
        <taxon>Araneidae</taxon>
        <taxon>Caerostris</taxon>
    </lineage>
</organism>
<accession>A0AAV4SCS3</accession>
<gene>
    <name evidence="2" type="ORF">CDAR_504661</name>
</gene>
<dbReference type="AlphaFoldDB" id="A0AAV4SCS3"/>
<keyword evidence="1" id="KW-1133">Transmembrane helix</keyword>
<feature type="transmembrane region" description="Helical" evidence="1">
    <location>
        <begin position="92"/>
        <end position="113"/>
    </location>
</feature>
<evidence type="ECO:0000313" key="2">
    <source>
        <dbReference type="EMBL" id="GIY30461.1"/>
    </source>
</evidence>